<dbReference type="SUPFAM" id="SSF46689">
    <property type="entry name" value="Homeodomain-like"/>
    <property type="match status" value="1"/>
</dbReference>
<keyword evidence="8" id="KW-1185">Reference proteome</keyword>
<dbReference type="PANTHER" id="PTHR30055">
    <property type="entry name" value="HTH-TYPE TRANSCRIPTIONAL REGULATOR RUTR"/>
    <property type="match status" value="1"/>
</dbReference>
<accession>A0A6G4VAI5</accession>
<dbReference type="Gene3D" id="1.10.357.10">
    <property type="entry name" value="Tetracycline Repressor, domain 2"/>
    <property type="match status" value="1"/>
</dbReference>
<dbReference type="EMBL" id="JAAKZY010000092">
    <property type="protein sequence ID" value="NGO11066.1"/>
    <property type="molecule type" value="Genomic_DNA"/>
</dbReference>
<evidence type="ECO:0000256" key="1">
    <source>
        <dbReference type="ARBA" id="ARBA00022491"/>
    </source>
</evidence>
<evidence type="ECO:0000256" key="3">
    <source>
        <dbReference type="ARBA" id="ARBA00023125"/>
    </source>
</evidence>
<comment type="caution">
    <text evidence="7">The sequence shown here is derived from an EMBL/GenBank/DDBJ whole genome shotgun (WGS) entry which is preliminary data.</text>
</comment>
<feature type="DNA-binding region" description="H-T-H motif" evidence="5">
    <location>
        <begin position="39"/>
        <end position="58"/>
    </location>
</feature>
<keyword evidence="4" id="KW-0804">Transcription</keyword>
<dbReference type="InterPro" id="IPR039538">
    <property type="entry name" value="BetI_C"/>
</dbReference>
<keyword evidence="1" id="KW-0678">Repressor</keyword>
<evidence type="ECO:0000256" key="4">
    <source>
        <dbReference type="ARBA" id="ARBA00023163"/>
    </source>
</evidence>
<evidence type="ECO:0000313" key="8">
    <source>
        <dbReference type="Proteomes" id="UP000472335"/>
    </source>
</evidence>
<proteinExistence type="predicted"/>
<dbReference type="Pfam" id="PF00440">
    <property type="entry name" value="TetR_N"/>
    <property type="match status" value="1"/>
</dbReference>
<name>A0A6G4VAI5_9ACTN</name>
<dbReference type="Pfam" id="PF13977">
    <property type="entry name" value="TetR_C_6"/>
    <property type="match status" value="1"/>
</dbReference>
<dbReference type="PROSITE" id="PS50977">
    <property type="entry name" value="HTH_TETR_2"/>
    <property type="match status" value="1"/>
</dbReference>
<keyword evidence="2" id="KW-0805">Transcription regulation</keyword>
<organism evidence="7 8">
    <name type="scientific">Streptomyces scabichelini</name>
    <dbReference type="NCBI Taxonomy" id="2711217"/>
    <lineage>
        <taxon>Bacteria</taxon>
        <taxon>Bacillati</taxon>
        <taxon>Actinomycetota</taxon>
        <taxon>Actinomycetes</taxon>
        <taxon>Kitasatosporales</taxon>
        <taxon>Streptomycetaceae</taxon>
        <taxon>Streptomyces</taxon>
    </lineage>
</organism>
<evidence type="ECO:0000256" key="5">
    <source>
        <dbReference type="PROSITE-ProRule" id="PRU00335"/>
    </source>
</evidence>
<feature type="domain" description="HTH tetR-type" evidence="6">
    <location>
        <begin position="16"/>
        <end position="76"/>
    </location>
</feature>
<evidence type="ECO:0000259" key="6">
    <source>
        <dbReference type="PROSITE" id="PS50977"/>
    </source>
</evidence>
<dbReference type="RefSeq" id="WP_165263440.1">
    <property type="nucleotide sequence ID" value="NZ_JAAKZY010000092.1"/>
</dbReference>
<evidence type="ECO:0000256" key="2">
    <source>
        <dbReference type="ARBA" id="ARBA00023015"/>
    </source>
</evidence>
<reference evidence="7 8" key="1">
    <citation type="submission" date="2020-02" db="EMBL/GenBank/DDBJ databases">
        <title>Whole-genome analyses of novel actinobacteria.</title>
        <authorList>
            <person name="Sahin N."/>
            <person name="Gencbay T."/>
        </authorList>
    </citation>
    <scope>NUCLEOTIDE SEQUENCE [LARGE SCALE GENOMIC DNA]</scope>
    <source>
        <strain evidence="7 8">HC44</strain>
    </source>
</reference>
<dbReference type="Proteomes" id="UP000472335">
    <property type="component" value="Unassembled WGS sequence"/>
</dbReference>
<keyword evidence="3 5" id="KW-0238">DNA-binding</keyword>
<dbReference type="PANTHER" id="PTHR30055:SF228">
    <property type="entry name" value="TRANSCRIPTIONAL REGULATOR-RELATED"/>
    <property type="match status" value="1"/>
</dbReference>
<dbReference type="InterPro" id="IPR009057">
    <property type="entry name" value="Homeodomain-like_sf"/>
</dbReference>
<gene>
    <name evidence="7" type="ORF">G5C60_26565</name>
</gene>
<dbReference type="InterPro" id="IPR050109">
    <property type="entry name" value="HTH-type_TetR-like_transc_reg"/>
</dbReference>
<sequence length="213" mass="23403">MSAPQPTARSRRLAPAERRQEIIEAAAAVALEEGLAAVTYRSVAARLGCAPGLVHHYFDAVEALEAEAFTHAVTTDFERTFQEVEELGDAVEGLRHMLRVWVSESPEPHKTVWLDAWYMAARKPRVHAAVDHTMRVTHGRLATVLERGVSEGRFTPHDPDALAWQLLTALDGVIVHSSIGVNLGIVDVRRTIAHFTETALGLERDALASAFDD</sequence>
<dbReference type="AlphaFoldDB" id="A0A6G4VAI5"/>
<dbReference type="SUPFAM" id="SSF48498">
    <property type="entry name" value="Tetracyclin repressor-like, C-terminal domain"/>
    <property type="match status" value="1"/>
</dbReference>
<dbReference type="InterPro" id="IPR001647">
    <property type="entry name" value="HTH_TetR"/>
</dbReference>
<dbReference type="GO" id="GO:0000976">
    <property type="term" value="F:transcription cis-regulatory region binding"/>
    <property type="evidence" value="ECO:0007669"/>
    <property type="project" value="TreeGrafter"/>
</dbReference>
<protein>
    <submittedName>
        <fullName evidence="7">TetR family transcriptional regulator</fullName>
    </submittedName>
</protein>
<dbReference type="GO" id="GO:0003700">
    <property type="term" value="F:DNA-binding transcription factor activity"/>
    <property type="evidence" value="ECO:0007669"/>
    <property type="project" value="TreeGrafter"/>
</dbReference>
<evidence type="ECO:0000313" key="7">
    <source>
        <dbReference type="EMBL" id="NGO11066.1"/>
    </source>
</evidence>
<dbReference type="InterPro" id="IPR036271">
    <property type="entry name" value="Tet_transcr_reg_TetR-rel_C_sf"/>
</dbReference>